<proteinExistence type="predicted"/>
<evidence type="ECO:0008006" key="2">
    <source>
        <dbReference type="Google" id="ProtNLM"/>
    </source>
</evidence>
<accession>A0A5T7MG31</accession>
<gene>
    <name evidence="1" type="ORF">ZZ78_17110</name>
</gene>
<dbReference type="EMBL" id="AAGELZ010000027">
    <property type="protein sequence ID" value="EBN0113954.1"/>
    <property type="molecule type" value="Genomic_DNA"/>
</dbReference>
<evidence type="ECO:0000313" key="1">
    <source>
        <dbReference type="EMBL" id="EBN0113954.1"/>
    </source>
</evidence>
<dbReference type="AlphaFoldDB" id="A0A5T7MG31"/>
<dbReference type="Pfam" id="PF07520">
    <property type="entry name" value="SrfB"/>
    <property type="match status" value="1"/>
</dbReference>
<comment type="caution">
    <text evidence="1">The sequence shown here is derived from an EMBL/GenBank/DDBJ whole genome shotgun (WGS) entry which is preliminary data.</text>
</comment>
<sequence>RTLILTLPSAMPKQEREIFRQRMFEALALVWKAMGWHPQDEDFTTPKQREKSVVPVPEIQMEWDEASCGQLVWLYNEAISHYAGRTESFFNALARPDRQPEPGVVPGRALRVASIDIGGGTTDMAIVHYQLDDGVGANVKITPHLLFREGFKVAGDDLLLDIIQRCVLPSLQTALQRAGVTDAAALLATLFGDSGRIDTQAILRQQTALQLFMPLGHAVLSAWEQSDINDPFAGLHATFGDLLIRRPTSNVMNYIQQAIDHALPSGSPTFDIFNVPLQIQFSQLQEALLAGQFTLTTPLHAVCEAISHYHCDILLVTGRPTCLPGVQALIRHLQPVPVNRIVWMDKYQVHEWYPFSQQGRIGNPKSTAAVGAMLCSLALDLRLPRFNFKAADIGAYSTVRYLGVLDNTVNTLRDENIWYHEIDLDKPGATLDARLHFPLRGNVTLGFRQLANSRWPATPLYCLSINSAELAKTIAGDGVLNVRLKLRGSSKDSAPESFILSDAWLQDGTPVAADALTLKLNTLADRRHSGSHYWIDSGSVYLK</sequence>
<dbReference type="SUPFAM" id="SSF53067">
    <property type="entry name" value="Actin-like ATPase domain"/>
    <property type="match status" value="1"/>
</dbReference>
<dbReference type="InterPro" id="IPR009216">
    <property type="entry name" value="Virulence_factor_SrfB"/>
</dbReference>
<dbReference type="InterPro" id="IPR043129">
    <property type="entry name" value="ATPase_NBD"/>
</dbReference>
<name>A0A5T7MG31_SALIN</name>
<reference evidence="1" key="1">
    <citation type="submission" date="2019-06" db="EMBL/GenBank/DDBJ databases">
        <authorList>
            <person name="Ashton P.M."/>
            <person name="Dallman T."/>
            <person name="Nair S."/>
            <person name="De Pinna E."/>
            <person name="Peters T."/>
            <person name="Grant K."/>
        </authorList>
    </citation>
    <scope>NUCLEOTIDE SEQUENCE</scope>
    <source>
        <strain evidence="1">51295</strain>
    </source>
</reference>
<organism evidence="1">
    <name type="scientific">Salmonella infantis</name>
    <dbReference type="NCBI Taxonomy" id="595"/>
    <lineage>
        <taxon>Bacteria</taxon>
        <taxon>Pseudomonadati</taxon>
        <taxon>Pseudomonadota</taxon>
        <taxon>Gammaproteobacteria</taxon>
        <taxon>Enterobacterales</taxon>
        <taxon>Enterobacteriaceae</taxon>
        <taxon>Salmonella</taxon>
    </lineage>
</organism>
<protein>
    <recommendedName>
        <fullName evidence="2">Virulence factor SrfB</fullName>
    </recommendedName>
</protein>
<feature type="non-terminal residue" evidence="1">
    <location>
        <position position="1"/>
    </location>
</feature>